<dbReference type="AlphaFoldDB" id="A0A3B0AZP3"/>
<dbReference type="EMBL" id="RBAM01000010">
    <property type="protein sequence ID" value="RKN65953.1"/>
    <property type="molecule type" value="Genomic_DNA"/>
</dbReference>
<reference evidence="1 2" key="1">
    <citation type="journal article" date="2015" name="Antonie Van Leeuwenhoek">
        <title>Streptomyces klenkii sp. nov., isolated from deep marine sediment.</title>
        <authorList>
            <person name="Veyisoglu A."/>
            <person name="Sahin N."/>
        </authorList>
    </citation>
    <scope>NUCLEOTIDE SEQUENCE [LARGE SCALE GENOMIC DNA]</scope>
    <source>
        <strain evidence="1 2">KCTC 29202</strain>
    </source>
</reference>
<accession>A0A3B0AZP3</accession>
<sequence length="98" mass="11042">MVKGRNTASSPVKLRKCETGEIHEHLAEARRPLTGTITVAPYTALHPTDKWIRYVITHLLVGRPSPRFISRACHAPPHLTWSTMTTWMSPNCSNRLPS</sequence>
<organism evidence="1 2">
    <name type="scientific">Streptomyces klenkii</name>
    <dbReference type="NCBI Taxonomy" id="1420899"/>
    <lineage>
        <taxon>Bacteria</taxon>
        <taxon>Bacillati</taxon>
        <taxon>Actinomycetota</taxon>
        <taxon>Actinomycetes</taxon>
        <taxon>Kitasatosporales</taxon>
        <taxon>Streptomycetaceae</taxon>
        <taxon>Streptomyces</taxon>
    </lineage>
</organism>
<name>A0A3B0AZP3_9ACTN</name>
<evidence type="ECO:0000313" key="2">
    <source>
        <dbReference type="Proteomes" id="UP000270343"/>
    </source>
</evidence>
<comment type="caution">
    <text evidence="1">The sequence shown here is derived from an EMBL/GenBank/DDBJ whole genome shotgun (WGS) entry which is preliminary data.</text>
</comment>
<protein>
    <submittedName>
        <fullName evidence="1">Uncharacterized protein</fullName>
    </submittedName>
</protein>
<evidence type="ECO:0000313" key="1">
    <source>
        <dbReference type="EMBL" id="RKN65953.1"/>
    </source>
</evidence>
<dbReference type="Proteomes" id="UP000270343">
    <property type="component" value="Unassembled WGS sequence"/>
</dbReference>
<proteinExistence type="predicted"/>
<keyword evidence="2" id="KW-1185">Reference proteome</keyword>
<gene>
    <name evidence="1" type="ORF">D7231_24435</name>
</gene>